<dbReference type="Pfam" id="PF00892">
    <property type="entry name" value="EamA"/>
    <property type="match status" value="2"/>
</dbReference>
<dbReference type="AlphaFoldDB" id="A0AAD2A700"/>
<accession>A0AAD2A700</accession>
<feature type="transmembrane region" description="Helical" evidence="6">
    <location>
        <begin position="222"/>
        <end position="242"/>
    </location>
</feature>
<evidence type="ECO:0000313" key="8">
    <source>
        <dbReference type="EMBL" id="CAI9782879.1"/>
    </source>
</evidence>
<dbReference type="InterPro" id="IPR000620">
    <property type="entry name" value="EamA_dom"/>
</dbReference>
<comment type="subcellular location">
    <subcellularLocation>
        <location evidence="1 6">Membrane</location>
        <topology evidence="1 6">Multi-pass membrane protein</topology>
    </subcellularLocation>
</comment>
<feature type="transmembrane region" description="Helical" evidence="6">
    <location>
        <begin position="311"/>
        <end position="330"/>
    </location>
</feature>
<keyword evidence="5 6" id="KW-0472">Membrane</keyword>
<dbReference type="PANTHER" id="PTHR31218">
    <property type="entry name" value="WAT1-RELATED PROTEIN"/>
    <property type="match status" value="1"/>
</dbReference>
<evidence type="ECO:0000256" key="6">
    <source>
        <dbReference type="RuleBase" id="RU363077"/>
    </source>
</evidence>
<feature type="transmembrane region" description="Helical" evidence="6">
    <location>
        <begin position="78"/>
        <end position="100"/>
    </location>
</feature>
<keyword evidence="4 6" id="KW-1133">Transmembrane helix</keyword>
<evidence type="ECO:0000256" key="5">
    <source>
        <dbReference type="ARBA" id="ARBA00023136"/>
    </source>
</evidence>
<dbReference type="SUPFAM" id="SSF103481">
    <property type="entry name" value="Multidrug resistance efflux transporter EmrE"/>
    <property type="match status" value="2"/>
</dbReference>
<sequence>MEGKGGLGRFFETAKPYIAMMSLQFGYAGMNIITKVSLNRGMSHYVLVVYRHAFATAVIAPFALVLERKVRPKITFPIFLQLFALGLLGPVIDQNFYYAGLKFTSPTFSCAMSNMLPAMTFVMAVLCRMEKVNIKKVRCQAKVVGTIVTVAGAMLMTLYKGDVLNMVWSKYIHPKETNVPGTVGATDKDWLKGSILLIIATLAWASFFILQAITMRKYTAHLSLTTLVCFLGTLQSIAVTFVMERKSSVWTIGWDMNLLAAAYAGIVSSSIAYYVQGLVMQKRGPVFVTAFSPLMMIIVAIMGSFILAEKIYVGGVLGAVLIVIGLYSVLWGKYKEYKEKEAEEILEPVKSGGAGNNQNIMVIKDIEANNVIEMQKNEDEKMYVPAVAISAPMPVPPMISMEVPKA</sequence>
<feature type="transmembrane region" description="Helical" evidence="6">
    <location>
        <begin position="286"/>
        <end position="305"/>
    </location>
</feature>
<organism evidence="8 9">
    <name type="scientific">Fraxinus pennsylvanica</name>
    <dbReference type="NCBI Taxonomy" id="56036"/>
    <lineage>
        <taxon>Eukaryota</taxon>
        <taxon>Viridiplantae</taxon>
        <taxon>Streptophyta</taxon>
        <taxon>Embryophyta</taxon>
        <taxon>Tracheophyta</taxon>
        <taxon>Spermatophyta</taxon>
        <taxon>Magnoliopsida</taxon>
        <taxon>eudicotyledons</taxon>
        <taxon>Gunneridae</taxon>
        <taxon>Pentapetalae</taxon>
        <taxon>asterids</taxon>
        <taxon>lamiids</taxon>
        <taxon>Lamiales</taxon>
        <taxon>Oleaceae</taxon>
        <taxon>Oleeae</taxon>
        <taxon>Fraxinus</taxon>
    </lineage>
</organism>
<feature type="transmembrane region" description="Helical" evidence="6">
    <location>
        <begin position="190"/>
        <end position="210"/>
    </location>
</feature>
<evidence type="ECO:0000313" key="9">
    <source>
        <dbReference type="Proteomes" id="UP000834106"/>
    </source>
</evidence>
<name>A0AAD2A700_9LAMI</name>
<evidence type="ECO:0000256" key="4">
    <source>
        <dbReference type="ARBA" id="ARBA00022989"/>
    </source>
</evidence>
<evidence type="ECO:0000256" key="1">
    <source>
        <dbReference type="ARBA" id="ARBA00004141"/>
    </source>
</evidence>
<evidence type="ECO:0000259" key="7">
    <source>
        <dbReference type="Pfam" id="PF00892"/>
    </source>
</evidence>
<feature type="domain" description="EamA" evidence="7">
    <location>
        <begin position="17"/>
        <end position="157"/>
    </location>
</feature>
<comment type="similarity">
    <text evidence="2 6">Belongs to the drug/metabolite transporter (DMT) superfamily. Plant drug/metabolite exporter (P-DME) (TC 2.A.7.4) family.</text>
</comment>
<keyword evidence="9" id="KW-1185">Reference proteome</keyword>
<feature type="transmembrane region" description="Helical" evidence="6">
    <location>
        <begin position="106"/>
        <end position="127"/>
    </location>
</feature>
<feature type="transmembrane region" description="Helical" evidence="6">
    <location>
        <begin position="254"/>
        <end position="274"/>
    </location>
</feature>
<gene>
    <name evidence="8" type="ORF">FPE_LOCUS30309</name>
</gene>
<dbReference type="Proteomes" id="UP000834106">
    <property type="component" value="Chromosome 19"/>
</dbReference>
<evidence type="ECO:0000256" key="2">
    <source>
        <dbReference type="ARBA" id="ARBA00007635"/>
    </source>
</evidence>
<proteinExistence type="inferred from homology"/>
<feature type="domain" description="EamA" evidence="7">
    <location>
        <begin position="192"/>
        <end position="330"/>
    </location>
</feature>
<dbReference type="GO" id="GO:0022857">
    <property type="term" value="F:transmembrane transporter activity"/>
    <property type="evidence" value="ECO:0007669"/>
    <property type="project" value="InterPro"/>
</dbReference>
<dbReference type="InterPro" id="IPR030184">
    <property type="entry name" value="WAT1-related"/>
</dbReference>
<dbReference type="EMBL" id="OU503054">
    <property type="protein sequence ID" value="CAI9782879.1"/>
    <property type="molecule type" value="Genomic_DNA"/>
</dbReference>
<evidence type="ECO:0000256" key="3">
    <source>
        <dbReference type="ARBA" id="ARBA00022692"/>
    </source>
</evidence>
<feature type="transmembrane region" description="Helical" evidence="6">
    <location>
        <begin position="45"/>
        <end position="66"/>
    </location>
</feature>
<protein>
    <recommendedName>
        <fullName evidence="6">WAT1-related protein</fullName>
    </recommendedName>
</protein>
<dbReference type="InterPro" id="IPR037185">
    <property type="entry name" value="EmrE-like"/>
</dbReference>
<dbReference type="GO" id="GO:0016020">
    <property type="term" value="C:membrane"/>
    <property type="evidence" value="ECO:0007669"/>
    <property type="project" value="UniProtKB-SubCell"/>
</dbReference>
<reference evidence="8" key="1">
    <citation type="submission" date="2023-05" db="EMBL/GenBank/DDBJ databases">
        <authorList>
            <person name="Huff M."/>
        </authorList>
    </citation>
    <scope>NUCLEOTIDE SEQUENCE</scope>
</reference>
<keyword evidence="3 6" id="KW-0812">Transmembrane</keyword>
<feature type="transmembrane region" description="Helical" evidence="6">
    <location>
        <begin position="139"/>
        <end position="159"/>
    </location>
</feature>